<protein>
    <recommendedName>
        <fullName evidence="4">FAD/NAD(P)-binding domain-containing protein</fullName>
    </recommendedName>
</protein>
<dbReference type="Gene3D" id="3.50.50.60">
    <property type="entry name" value="FAD/NAD(P)-binding domain"/>
    <property type="match status" value="1"/>
</dbReference>
<evidence type="ECO:0000256" key="1">
    <source>
        <dbReference type="SAM" id="MobiDB-lite"/>
    </source>
</evidence>
<feature type="compositionally biased region" description="Polar residues" evidence="1">
    <location>
        <begin position="476"/>
        <end position="493"/>
    </location>
</feature>
<dbReference type="VEuPathDB" id="FungiDB:SI65_02735"/>
<dbReference type="PRINTS" id="PR00081">
    <property type="entry name" value="GDHRDH"/>
</dbReference>
<reference evidence="2 3" key="1">
    <citation type="journal article" date="2016" name="BMC Genomics">
        <title>Comparative genomic and transcriptomic analyses of the Fuzhuan brick tea-fermentation fungus Aspergillus cristatus.</title>
        <authorList>
            <person name="Ge Y."/>
            <person name="Wang Y."/>
            <person name="Liu Y."/>
            <person name="Tan Y."/>
            <person name="Ren X."/>
            <person name="Zhang X."/>
            <person name="Hyde K.D."/>
            <person name="Liu Y."/>
            <person name="Liu Z."/>
        </authorList>
    </citation>
    <scope>NUCLEOTIDE SEQUENCE [LARGE SCALE GENOMIC DNA]</scope>
    <source>
        <strain evidence="2 3">GZAAS20.1005</strain>
    </source>
</reference>
<evidence type="ECO:0000313" key="3">
    <source>
        <dbReference type="Proteomes" id="UP000094569"/>
    </source>
</evidence>
<feature type="region of interest" description="Disordered" evidence="1">
    <location>
        <begin position="475"/>
        <end position="494"/>
    </location>
</feature>
<dbReference type="Pfam" id="PF00106">
    <property type="entry name" value="adh_short"/>
    <property type="match status" value="1"/>
</dbReference>
<dbReference type="InterPro" id="IPR029731">
    <property type="entry name" value="OSGIN1/2"/>
</dbReference>
<dbReference type="Proteomes" id="UP000094569">
    <property type="component" value="Unassembled WGS sequence"/>
</dbReference>
<dbReference type="OrthoDB" id="412005at2759"/>
<dbReference type="PANTHER" id="PTHR15192:SF8">
    <property type="entry name" value="FAD_NAD(P)-BINDING DOMAIN-CONTAINING PROTEIN"/>
    <property type="match status" value="1"/>
</dbReference>
<dbReference type="SUPFAM" id="SSF51905">
    <property type="entry name" value="FAD/NAD(P)-binding domain"/>
    <property type="match status" value="2"/>
</dbReference>
<comment type="caution">
    <text evidence="2">The sequence shown here is derived from an EMBL/GenBank/DDBJ whole genome shotgun (WGS) entry which is preliminary data.</text>
</comment>
<dbReference type="EMBL" id="JXNT01000002">
    <property type="protein sequence ID" value="ODM21891.1"/>
    <property type="molecule type" value="Genomic_DNA"/>
</dbReference>
<dbReference type="PANTHER" id="PTHR15192">
    <property type="entry name" value="PROTEIN CBG05349"/>
    <property type="match status" value="1"/>
</dbReference>
<accession>A0A1E3BM70</accession>
<dbReference type="AlphaFoldDB" id="A0A1E3BM70"/>
<gene>
    <name evidence="2" type="ORF">SI65_02735</name>
</gene>
<dbReference type="InterPro" id="IPR036291">
    <property type="entry name" value="NAD(P)-bd_dom_sf"/>
</dbReference>
<evidence type="ECO:0008006" key="4">
    <source>
        <dbReference type="Google" id="ProtNLM"/>
    </source>
</evidence>
<dbReference type="STRING" id="573508.A0A1E3BM70"/>
<dbReference type="SUPFAM" id="SSF51735">
    <property type="entry name" value="NAD(P)-binding Rossmann-fold domains"/>
    <property type="match status" value="1"/>
</dbReference>
<dbReference type="InterPro" id="IPR002347">
    <property type="entry name" value="SDR_fam"/>
</dbReference>
<organism evidence="2 3">
    <name type="scientific">Aspergillus cristatus</name>
    <name type="common">Chinese Fuzhuan brick tea-fermentation fungus</name>
    <name type="synonym">Eurotium cristatum</name>
    <dbReference type="NCBI Taxonomy" id="573508"/>
    <lineage>
        <taxon>Eukaryota</taxon>
        <taxon>Fungi</taxon>
        <taxon>Dikarya</taxon>
        <taxon>Ascomycota</taxon>
        <taxon>Pezizomycotina</taxon>
        <taxon>Eurotiomycetes</taxon>
        <taxon>Eurotiomycetidae</taxon>
        <taxon>Eurotiales</taxon>
        <taxon>Aspergillaceae</taxon>
        <taxon>Aspergillus</taxon>
        <taxon>Aspergillus subgen. Aspergillus</taxon>
    </lineage>
</organism>
<keyword evidence="3" id="KW-1185">Reference proteome</keyword>
<sequence length="756" mass="83499">MSRTECNGRPEAQNLPLMEVDTIIVGNGPAAMILSYILHGHIPHYSANPPHPDPLLHAKLQDASPLLDLDVDTLTKHFAASRLSYSTQALPVNVLLDTLIRPSVDVEDAECTTNVEWRTVPEKAVSHLVIGNAPQAGGQWVDNPMPASWDIQTLSYAAMLSLPVYCYARHYHKVTGKELPAFTRPTRREITEYLREYPKAVGIDDVFRFHETVSDVSRTADGFYIASHNIRCKHLVLASGIFSEVIQPLPMLNPLVSLEPIPEIPLLVVGSGFSAADVIISAPNNQKILHVFKWDPENRPSPLRGCHQHAYPEYAGVYRLMRRAAVAATPTAKRPRNKRVTSSSFLESRSWDQVYEGQPNAEITAVEMNEDHATVTFRRPTGETFTRKVRGLVYAAGRRGTLNYLDHDLLSEVLGSNDGTETDPVISSQSLRGKAFENLEVARDVYIIGSLTGDSLIRFAYGGCVQTAGRLIGASTGESEGTRTPSGSVSSRPRTALPVMNGIDGHHIYPHEHPPTSLDKDNNHYSVSAAAEKVGLGHQSAHRRPHRIQTAAQETGAAGYYTLDTGDIDTIPSFITKITTDHPDLDCLINNAGVQRPLEINKLPAYEFLSKADQEININIRGPMHLALSLLEHFRTKPRAAIINVSSVLGFVPFSIINPVYNGTKAWINWAGYGDRIKVIEIAPPGVESDLHREREDPDDNKKSKNKSVLSMEEFMGEVTRKLEAGQEVISAGMGNELVDRWYTAYGEIYDKAARK</sequence>
<proteinExistence type="predicted"/>
<dbReference type="Gene3D" id="3.40.50.720">
    <property type="entry name" value="NAD(P)-binding Rossmann-like Domain"/>
    <property type="match status" value="1"/>
</dbReference>
<evidence type="ECO:0000313" key="2">
    <source>
        <dbReference type="EMBL" id="ODM21891.1"/>
    </source>
</evidence>
<dbReference type="InterPro" id="IPR036188">
    <property type="entry name" value="FAD/NAD-bd_sf"/>
</dbReference>
<name>A0A1E3BM70_ASPCR</name>